<dbReference type="AlphaFoldDB" id="K0RWC0"/>
<feature type="compositionally biased region" description="Basic residues" evidence="1">
    <location>
        <begin position="64"/>
        <end position="74"/>
    </location>
</feature>
<dbReference type="Proteomes" id="UP000266841">
    <property type="component" value="Unassembled WGS sequence"/>
</dbReference>
<gene>
    <name evidence="2" type="ORF">THAOC_22693</name>
</gene>
<feature type="compositionally biased region" description="Basic and acidic residues" evidence="1">
    <location>
        <begin position="114"/>
        <end position="141"/>
    </location>
</feature>
<organism evidence="2 3">
    <name type="scientific">Thalassiosira oceanica</name>
    <name type="common">Marine diatom</name>
    <dbReference type="NCBI Taxonomy" id="159749"/>
    <lineage>
        <taxon>Eukaryota</taxon>
        <taxon>Sar</taxon>
        <taxon>Stramenopiles</taxon>
        <taxon>Ochrophyta</taxon>
        <taxon>Bacillariophyta</taxon>
        <taxon>Coscinodiscophyceae</taxon>
        <taxon>Thalassiosirophycidae</taxon>
        <taxon>Thalassiosirales</taxon>
        <taxon>Thalassiosiraceae</taxon>
        <taxon>Thalassiosira</taxon>
    </lineage>
</organism>
<dbReference type="InterPro" id="IPR000048">
    <property type="entry name" value="IQ_motif_EF-hand-BS"/>
</dbReference>
<dbReference type="Pfam" id="PF00612">
    <property type="entry name" value="IQ"/>
    <property type="match status" value="2"/>
</dbReference>
<dbReference type="Gene3D" id="1.20.5.190">
    <property type="match status" value="1"/>
</dbReference>
<reference evidence="2 3" key="1">
    <citation type="journal article" date="2012" name="Genome Biol.">
        <title>Genome and low-iron response of an oceanic diatom adapted to chronic iron limitation.</title>
        <authorList>
            <person name="Lommer M."/>
            <person name="Specht M."/>
            <person name="Roy A.S."/>
            <person name="Kraemer L."/>
            <person name="Andreson R."/>
            <person name="Gutowska M.A."/>
            <person name="Wolf J."/>
            <person name="Bergner S.V."/>
            <person name="Schilhabel M.B."/>
            <person name="Klostermeier U.C."/>
            <person name="Beiko R.G."/>
            <person name="Rosenstiel P."/>
            <person name="Hippler M."/>
            <person name="Laroche J."/>
        </authorList>
    </citation>
    <scope>NUCLEOTIDE SEQUENCE [LARGE SCALE GENOMIC DNA]</scope>
    <source>
        <strain evidence="2 3">CCMP1005</strain>
    </source>
</reference>
<sequence>MTDFLSRVFAIIPSDSDSEPSRDQWEKTSTKSRSKSKNVKSKHRRSSTPLSSSDYSSTVTTGQKSRKNGKHNAASKHPNLEFRRQHANNDKKETSSRRWRSKFKSKNRTTGADNCRRAPERTGKRKMTKEQHGAPPTRRDPINVGDSIFISQKFLEDCEVSVLTMPKELVGLSEDAINYDEVAIDVDGIVEDMPPPPPLRHDTPSSASFAADPPGYVGTALLCSEKDTSAKANKPSASNKTVSFAALPSLQHREEKFPFIGPSRDMYFVEHEMRSTLLFIPELFSSIEGDSTYTRDWEPGDRLLGEGKRGLRLSEELIDFVQSSGEVGPPSQENIEDSDEISSHAEATERLNESKVTDYRHRSNWKSPMLSYRPSKYASIDSWQVTLEKQTRTDAAIVIQSIARSKICRMLANKAEKGAVVIQRLCRAYIFRTRFNRSVKVRRSYSSSKWERKFFPDQNKYV</sequence>
<protein>
    <submittedName>
        <fullName evidence="2">Uncharacterized protein</fullName>
    </submittedName>
</protein>
<feature type="compositionally biased region" description="Basic residues" evidence="1">
    <location>
        <begin position="30"/>
        <end position="46"/>
    </location>
</feature>
<feature type="compositionally biased region" description="Basic and acidic residues" evidence="1">
    <location>
        <begin position="341"/>
        <end position="353"/>
    </location>
</feature>
<feature type="region of interest" description="Disordered" evidence="1">
    <location>
        <begin position="1"/>
        <end position="144"/>
    </location>
</feature>
<dbReference type="EMBL" id="AGNL01028769">
    <property type="protein sequence ID" value="EJK57280.1"/>
    <property type="molecule type" value="Genomic_DNA"/>
</dbReference>
<accession>K0RWC0</accession>
<name>K0RWC0_THAOC</name>
<feature type="region of interest" description="Disordered" evidence="1">
    <location>
        <begin position="323"/>
        <end position="353"/>
    </location>
</feature>
<feature type="compositionally biased region" description="Basic and acidic residues" evidence="1">
    <location>
        <begin position="19"/>
        <end position="29"/>
    </location>
</feature>
<evidence type="ECO:0000313" key="2">
    <source>
        <dbReference type="EMBL" id="EJK57280.1"/>
    </source>
</evidence>
<feature type="compositionally biased region" description="Basic and acidic residues" evidence="1">
    <location>
        <begin position="78"/>
        <end position="96"/>
    </location>
</feature>
<feature type="compositionally biased region" description="Low complexity" evidence="1">
    <location>
        <begin position="47"/>
        <end position="61"/>
    </location>
</feature>
<keyword evidence="3" id="KW-1185">Reference proteome</keyword>
<evidence type="ECO:0000313" key="3">
    <source>
        <dbReference type="Proteomes" id="UP000266841"/>
    </source>
</evidence>
<proteinExistence type="predicted"/>
<comment type="caution">
    <text evidence="2">The sequence shown here is derived from an EMBL/GenBank/DDBJ whole genome shotgun (WGS) entry which is preliminary data.</text>
</comment>
<feature type="compositionally biased region" description="Basic residues" evidence="1">
    <location>
        <begin position="97"/>
        <end position="107"/>
    </location>
</feature>
<evidence type="ECO:0000256" key="1">
    <source>
        <dbReference type="SAM" id="MobiDB-lite"/>
    </source>
</evidence>
<dbReference type="PROSITE" id="PS50096">
    <property type="entry name" value="IQ"/>
    <property type="match status" value="1"/>
</dbReference>